<name>A0A852U031_9ACTN</name>
<feature type="compositionally biased region" description="Basic and acidic residues" evidence="1">
    <location>
        <begin position="20"/>
        <end position="55"/>
    </location>
</feature>
<evidence type="ECO:0000256" key="1">
    <source>
        <dbReference type="SAM" id="MobiDB-lite"/>
    </source>
</evidence>
<evidence type="ECO:0000313" key="3">
    <source>
        <dbReference type="Proteomes" id="UP000589036"/>
    </source>
</evidence>
<protein>
    <submittedName>
        <fullName evidence="2">Uncharacterized protein</fullName>
    </submittedName>
</protein>
<accession>A0A852U031</accession>
<organism evidence="2 3">
    <name type="scientific">Spinactinospora alkalitolerans</name>
    <dbReference type="NCBI Taxonomy" id="687207"/>
    <lineage>
        <taxon>Bacteria</taxon>
        <taxon>Bacillati</taxon>
        <taxon>Actinomycetota</taxon>
        <taxon>Actinomycetes</taxon>
        <taxon>Streptosporangiales</taxon>
        <taxon>Nocardiopsidaceae</taxon>
        <taxon>Spinactinospora</taxon>
    </lineage>
</organism>
<sequence length="220" mass="24016">MNRDGETPPGAVPEPGGTRSHADDSEALASKREARWNFRRSERRRADQARSEAKASEPGPDAAAQRPERREAPTSVSEAARTPAPRSASETGEPPVRPPAAQEEAEPAADAPGSASAAGAPQQHNGDDIGARLFSPDEVDTFRHQWRDLQGDFVDDPRKAVHDADVLVGRILDTLTANFAEHKRRLEGQWGREGEAQTEDLRLALRSYRTFLNQLLSTKG</sequence>
<reference evidence="2 3" key="1">
    <citation type="submission" date="2020-07" db="EMBL/GenBank/DDBJ databases">
        <title>Sequencing the genomes of 1000 actinobacteria strains.</title>
        <authorList>
            <person name="Klenk H.-P."/>
        </authorList>
    </citation>
    <scope>NUCLEOTIDE SEQUENCE [LARGE SCALE GENOMIC DNA]</scope>
    <source>
        <strain evidence="2 3">CXB654</strain>
    </source>
</reference>
<dbReference type="Proteomes" id="UP000589036">
    <property type="component" value="Unassembled WGS sequence"/>
</dbReference>
<dbReference type="RefSeq" id="WP_179644169.1">
    <property type="nucleotide sequence ID" value="NZ_BAAAYY010000004.1"/>
</dbReference>
<evidence type="ECO:0000313" key="2">
    <source>
        <dbReference type="EMBL" id="NYE48373.1"/>
    </source>
</evidence>
<comment type="caution">
    <text evidence="2">The sequence shown here is derived from an EMBL/GenBank/DDBJ whole genome shotgun (WGS) entry which is preliminary data.</text>
</comment>
<dbReference type="EMBL" id="JACCCC010000001">
    <property type="protein sequence ID" value="NYE48373.1"/>
    <property type="molecule type" value="Genomic_DNA"/>
</dbReference>
<feature type="compositionally biased region" description="Low complexity" evidence="1">
    <location>
        <begin position="108"/>
        <end position="123"/>
    </location>
</feature>
<gene>
    <name evidence="2" type="ORF">HDA32_003493</name>
</gene>
<feature type="region of interest" description="Disordered" evidence="1">
    <location>
        <begin position="1"/>
        <end position="136"/>
    </location>
</feature>
<keyword evidence="3" id="KW-1185">Reference proteome</keyword>
<proteinExistence type="predicted"/>
<dbReference type="AlphaFoldDB" id="A0A852U031"/>